<evidence type="ECO:0000313" key="6">
    <source>
        <dbReference type="Proteomes" id="UP000799423"/>
    </source>
</evidence>
<gene>
    <name evidence="5" type="ORF">T440DRAFT_423818</name>
</gene>
<proteinExistence type="predicted"/>
<keyword evidence="2" id="KW-0539">Nucleus</keyword>
<dbReference type="PANTHER" id="PTHR46910">
    <property type="entry name" value="TRANSCRIPTION FACTOR PDR1"/>
    <property type="match status" value="1"/>
</dbReference>
<dbReference type="GO" id="GO:0006351">
    <property type="term" value="P:DNA-templated transcription"/>
    <property type="evidence" value="ECO:0007669"/>
    <property type="project" value="InterPro"/>
</dbReference>
<dbReference type="InterPro" id="IPR007219">
    <property type="entry name" value="XnlR_reg_dom"/>
</dbReference>
<dbReference type="SUPFAM" id="SSF57701">
    <property type="entry name" value="Zn2/Cys6 DNA-binding domain"/>
    <property type="match status" value="1"/>
</dbReference>
<dbReference type="SMART" id="SM00906">
    <property type="entry name" value="Fungal_trans"/>
    <property type="match status" value="1"/>
</dbReference>
<keyword evidence="6" id="KW-1185">Reference proteome</keyword>
<dbReference type="CDD" id="cd12148">
    <property type="entry name" value="fungal_TF_MHR"/>
    <property type="match status" value="1"/>
</dbReference>
<dbReference type="SMART" id="SM00066">
    <property type="entry name" value="GAL4"/>
    <property type="match status" value="1"/>
</dbReference>
<keyword evidence="1" id="KW-0479">Metal-binding</keyword>
<dbReference type="GO" id="GO:0000981">
    <property type="term" value="F:DNA-binding transcription factor activity, RNA polymerase II-specific"/>
    <property type="evidence" value="ECO:0007669"/>
    <property type="project" value="InterPro"/>
</dbReference>
<evidence type="ECO:0000256" key="1">
    <source>
        <dbReference type="ARBA" id="ARBA00022723"/>
    </source>
</evidence>
<protein>
    <submittedName>
        <fullName evidence="5">Zn(II)2Cys6 transcription factor</fullName>
    </submittedName>
</protein>
<feature type="domain" description="Zn(2)-C6 fungal-type" evidence="4">
    <location>
        <begin position="17"/>
        <end position="46"/>
    </location>
</feature>
<dbReference type="EMBL" id="MU006304">
    <property type="protein sequence ID" value="KAF2850962.1"/>
    <property type="molecule type" value="Genomic_DNA"/>
</dbReference>
<accession>A0A6A7B6U0</accession>
<dbReference type="GO" id="GO:0003677">
    <property type="term" value="F:DNA binding"/>
    <property type="evidence" value="ECO:0007669"/>
    <property type="project" value="InterPro"/>
</dbReference>
<evidence type="ECO:0000313" key="5">
    <source>
        <dbReference type="EMBL" id="KAF2850962.1"/>
    </source>
</evidence>
<evidence type="ECO:0000256" key="2">
    <source>
        <dbReference type="ARBA" id="ARBA00023242"/>
    </source>
</evidence>
<reference evidence="5" key="1">
    <citation type="submission" date="2020-01" db="EMBL/GenBank/DDBJ databases">
        <authorList>
            <consortium name="DOE Joint Genome Institute"/>
            <person name="Haridas S."/>
            <person name="Albert R."/>
            <person name="Binder M."/>
            <person name="Bloem J."/>
            <person name="Labutti K."/>
            <person name="Salamov A."/>
            <person name="Andreopoulos B."/>
            <person name="Baker S.E."/>
            <person name="Barry K."/>
            <person name="Bills G."/>
            <person name="Bluhm B.H."/>
            <person name="Cannon C."/>
            <person name="Castanera R."/>
            <person name="Culley D.E."/>
            <person name="Daum C."/>
            <person name="Ezra D."/>
            <person name="Gonzalez J.B."/>
            <person name="Henrissat B."/>
            <person name="Kuo A."/>
            <person name="Liang C."/>
            <person name="Lipzen A."/>
            <person name="Lutzoni F."/>
            <person name="Magnuson J."/>
            <person name="Mondo S."/>
            <person name="Nolan M."/>
            <person name="Ohm R."/>
            <person name="Pangilinan J."/>
            <person name="Park H.-J."/>
            <person name="Ramirez L."/>
            <person name="Alfaro M."/>
            <person name="Sun H."/>
            <person name="Tritt A."/>
            <person name="Yoshinaga Y."/>
            <person name="Zwiers L.-H."/>
            <person name="Turgeon B.G."/>
            <person name="Goodwin S.B."/>
            <person name="Spatafora J.W."/>
            <person name="Crous P.W."/>
            <person name="Grigoriev I.V."/>
        </authorList>
    </citation>
    <scope>NUCLEOTIDE SEQUENCE</scope>
    <source>
        <strain evidence="5">IPT5</strain>
    </source>
</reference>
<dbReference type="Pfam" id="PF00172">
    <property type="entry name" value="Zn_clus"/>
    <property type="match status" value="1"/>
</dbReference>
<feature type="region of interest" description="Disordered" evidence="3">
    <location>
        <begin position="93"/>
        <end position="130"/>
    </location>
</feature>
<dbReference type="Pfam" id="PF04082">
    <property type="entry name" value="Fungal_trans"/>
    <property type="match status" value="1"/>
</dbReference>
<dbReference type="Gene3D" id="4.10.240.10">
    <property type="entry name" value="Zn(2)-C6 fungal-type DNA-binding domain"/>
    <property type="match status" value="1"/>
</dbReference>
<dbReference type="InterPro" id="IPR001138">
    <property type="entry name" value="Zn2Cys6_DnaBD"/>
</dbReference>
<dbReference type="CDD" id="cd00067">
    <property type="entry name" value="GAL4"/>
    <property type="match status" value="1"/>
</dbReference>
<evidence type="ECO:0000256" key="3">
    <source>
        <dbReference type="SAM" id="MobiDB-lite"/>
    </source>
</evidence>
<dbReference type="PANTHER" id="PTHR46910:SF32">
    <property type="entry name" value="TRANSCRIPTION FACTOR DOMAIN-CONTAINING PROTEIN-RELATED"/>
    <property type="match status" value="1"/>
</dbReference>
<organism evidence="5 6">
    <name type="scientific">Plenodomus tracheiphilus IPT5</name>
    <dbReference type="NCBI Taxonomy" id="1408161"/>
    <lineage>
        <taxon>Eukaryota</taxon>
        <taxon>Fungi</taxon>
        <taxon>Dikarya</taxon>
        <taxon>Ascomycota</taxon>
        <taxon>Pezizomycotina</taxon>
        <taxon>Dothideomycetes</taxon>
        <taxon>Pleosporomycetidae</taxon>
        <taxon>Pleosporales</taxon>
        <taxon>Pleosporineae</taxon>
        <taxon>Leptosphaeriaceae</taxon>
        <taxon>Plenodomus</taxon>
    </lineage>
</organism>
<evidence type="ECO:0000259" key="4">
    <source>
        <dbReference type="PROSITE" id="PS50048"/>
    </source>
</evidence>
<dbReference type="GO" id="GO:0008270">
    <property type="term" value="F:zinc ion binding"/>
    <property type="evidence" value="ECO:0007669"/>
    <property type="project" value="InterPro"/>
</dbReference>
<dbReference type="OrthoDB" id="3990906at2759"/>
<dbReference type="InterPro" id="IPR050987">
    <property type="entry name" value="AtrR-like"/>
</dbReference>
<dbReference type="PROSITE" id="PS00463">
    <property type="entry name" value="ZN2_CY6_FUNGAL_1"/>
    <property type="match status" value="1"/>
</dbReference>
<dbReference type="AlphaFoldDB" id="A0A6A7B6U0"/>
<dbReference type="PROSITE" id="PS50048">
    <property type="entry name" value="ZN2_CY6_FUNGAL_2"/>
    <property type="match status" value="1"/>
</dbReference>
<dbReference type="InterPro" id="IPR036864">
    <property type="entry name" value="Zn2-C6_fun-type_DNA-bd_sf"/>
</dbReference>
<sequence>MATSNDHRKVTKRSSNACSRCRRQKIKCSGQHPCSNCGRRNLTCIFDDRDNKVLVTQGYLSDLQAKVARLEQLPESSHTAATRDANEDLAGAEGMTGHQYDEPRQHTTRSSPGGTRECSPESRQDPEGVNLVNPLLESPSKFMSSSSGRAFYLGTSSNWSFHSQILNLVHEHIHKSPLPSADLLFDASAYELPWDGSRSVPESTAPIIPSIDYAIFLINAVKFHCAQLVHLFDEGEFMANLHAFYSNSDSGAWKESMWYVHFLLIIAFGKTFVQHKHHAPRPPGADFFVRALQLLPDTNRLCREPVTAVEILCCISLYLQALDSRNAAHVTIGQAMRIAMAQGMHTDMPVENLGEAVVQRCRKIWWTIYVLDRQMGSLMGLPPCYQDDDMSCQLPNFSGSAHRTAALSMQIRLARIYAEIARTVYGTKGRLRKKFVISIKAVLEDLTSLAEELRQSFPLHADERFGGISRMPAHLHLLYYQTIVVVTRPLLFCCLKKIFESPREVQALISSRKIRQLLHMSLEASQKILNILESLQDQGLLETFLPWDLDALFVSTMVLILTRFVDFSLMDHQSSWLDKAYSFLETMISNGNRIASFRVIELRKLEEMLAEFSMNQNRPSTASPTTSGPAPAMHGRFAFPEGYHSTADLLHPDDTLPPPYTGISDEGSGFGDDLTAEQILAVAESMDIEGTDWLSFSTLDNYQLVDPNI</sequence>
<dbReference type="Proteomes" id="UP000799423">
    <property type="component" value="Unassembled WGS sequence"/>
</dbReference>
<name>A0A6A7B6U0_9PLEO</name>